<dbReference type="Proteomes" id="UP000095287">
    <property type="component" value="Unplaced"/>
</dbReference>
<feature type="compositionally biased region" description="Acidic residues" evidence="1">
    <location>
        <begin position="1"/>
        <end position="11"/>
    </location>
</feature>
<dbReference type="WBParaSite" id="L893_g23328.t1">
    <property type="protein sequence ID" value="L893_g23328.t1"/>
    <property type="gene ID" value="L893_g23328"/>
</dbReference>
<feature type="compositionally biased region" description="Acidic residues" evidence="1">
    <location>
        <begin position="76"/>
        <end position="85"/>
    </location>
</feature>
<name>A0A1I7Z6F8_9BILA</name>
<evidence type="ECO:0000313" key="3">
    <source>
        <dbReference type="WBParaSite" id="L893_g23328.t1"/>
    </source>
</evidence>
<sequence length="124" mass="13474">MADDEREVEENGSEHGDEYGDTSRSPALHVSVPASEEDSEEMTPPVDQKPSTSTSRSNRSRYLNSKFCPCFSPSVSDDDGDEPDVPEAPPQTARPLQPSSSQASNLLTCSLLAARPPIWWPGIL</sequence>
<accession>A0A1I7Z6F8</accession>
<evidence type="ECO:0000313" key="2">
    <source>
        <dbReference type="Proteomes" id="UP000095287"/>
    </source>
</evidence>
<organism evidence="2 3">
    <name type="scientific">Steinernema glaseri</name>
    <dbReference type="NCBI Taxonomy" id="37863"/>
    <lineage>
        <taxon>Eukaryota</taxon>
        <taxon>Metazoa</taxon>
        <taxon>Ecdysozoa</taxon>
        <taxon>Nematoda</taxon>
        <taxon>Chromadorea</taxon>
        <taxon>Rhabditida</taxon>
        <taxon>Tylenchina</taxon>
        <taxon>Panagrolaimomorpha</taxon>
        <taxon>Strongyloidoidea</taxon>
        <taxon>Steinernematidae</taxon>
        <taxon>Steinernema</taxon>
    </lineage>
</organism>
<keyword evidence="2" id="KW-1185">Reference proteome</keyword>
<feature type="compositionally biased region" description="Low complexity" evidence="1">
    <location>
        <begin position="51"/>
        <end position="61"/>
    </location>
</feature>
<protein>
    <submittedName>
        <fullName evidence="3">Uncharacterized protein</fullName>
    </submittedName>
</protein>
<feature type="region of interest" description="Disordered" evidence="1">
    <location>
        <begin position="1"/>
        <end position="103"/>
    </location>
</feature>
<proteinExistence type="predicted"/>
<dbReference type="AlphaFoldDB" id="A0A1I7Z6F8"/>
<evidence type="ECO:0000256" key="1">
    <source>
        <dbReference type="SAM" id="MobiDB-lite"/>
    </source>
</evidence>
<reference evidence="3" key="1">
    <citation type="submission" date="2016-11" db="UniProtKB">
        <authorList>
            <consortium name="WormBaseParasite"/>
        </authorList>
    </citation>
    <scope>IDENTIFICATION</scope>
</reference>